<feature type="compositionally biased region" description="Basic and acidic residues" evidence="2">
    <location>
        <begin position="487"/>
        <end position="498"/>
    </location>
</feature>
<feature type="region of interest" description="Disordered" evidence="2">
    <location>
        <begin position="279"/>
        <end position="308"/>
    </location>
</feature>
<keyword evidence="3" id="KW-0472">Membrane</keyword>
<feature type="region of interest" description="Disordered" evidence="2">
    <location>
        <begin position="52"/>
        <end position="98"/>
    </location>
</feature>
<feature type="region of interest" description="Disordered" evidence="2">
    <location>
        <begin position="611"/>
        <end position="632"/>
    </location>
</feature>
<dbReference type="EMBL" id="JAXOVC010000001">
    <property type="protein sequence ID" value="KAK4507059.1"/>
    <property type="molecule type" value="Genomic_DNA"/>
</dbReference>
<dbReference type="PANTHER" id="PTHR13037">
    <property type="entry name" value="FORMIN"/>
    <property type="match status" value="1"/>
</dbReference>
<keyword evidence="3" id="KW-1133">Transmembrane helix</keyword>
<evidence type="ECO:0000256" key="2">
    <source>
        <dbReference type="SAM" id="MobiDB-lite"/>
    </source>
</evidence>
<comment type="caution">
    <text evidence="4">The sequence shown here is derived from an EMBL/GenBank/DDBJ whole genome shotgun (WGS) entry which is preliminary data.</text>
</comment>
<feature type="region of interest" description="Disordered" evidence="2">
    <location>
        <begin position="121"/>
        <end position="143"/>
    </location>
</feature>
<feature type="region of interest" description="Disordered" evidence="2">
    <location>
        <begin position="870"/>
        <end position="918"/>
    </location>
</feature>
<feature type="compositionally biased region" description="Low complexity" evidence="2">
    <location>
        <begin position="878"/>
        <end position="896"/>
    </location>
</feature>
<evidence type="ECO:0000313" key="4">
    <source>
        <dbReference type="EMBL" id="KAK4507059.1"/>
    </source>
</evidence>
<name>A0ABR0F0D9_ZASCE</name>
<evidence type="ECO:0000313" key="5">
    <source>
        <dbReference type="Proteomes" id="UP001305779"/>
    </source>
</evidence>
<accession>A0ABR0F0D9</accession>
<feature type="compositionally biased region" description="Polar residues" evidence="2">
    <location>
        <begin position="898"/>
        <end position="907"/>
    </location>
</feature>
<feature type="compositionally biased region" description="Basic and acidic residues" evidence="2">
    <location>
        <begin position="289"/>
        <end position="299"/>
    </location>
</feature>
<feature type="transmembrane region" description="Helical" evidence="3">
    <location>
        <begin position="724"/>
        <end position="742"/>
    </location>
</feature>
<feature type="compositionally biased region" description="Basic residues" evidence="2">
    <location>
        <begin position="8"/>
        <end position="21"/>
    </location>
</feature>
<dbReference type="Proteomes" id="UP001305779">
    <property type="component" value="Unassembled WGS sequence"/>
</dbReference>
<feature type="compositionally biased region" description="Pro residues" evidence="2">
    <location>
        <begin position="620"/>
        <end position="631"/>
    </location>
</feature>
<feature type="region of interest" description="Disordered" evidence="2">
    <location>
        <begin position="1"/>
        <end position="38"/>
    </location>
</feature>
<proteinExistence type="predicted"/>
<gene>
    <name evidence="4" type="ORF">PRZ48_000793</name>
</gene>
<protein>
    <recommendedName>
        <fullName evidence="6">Glycoprotease family protein</fullName>
    </recommendedName>
</protein>
<keyword evidence="5" id="KW-1185">Reference proteome</keyword>
<keyword evidence="3" id="KW-0812">Transmembrane</keyword>
<sequence>MHSFSASNRRKSSQRNKRSRGAGKLTIDTKCASLGKAVPAESRVQGLSFVSFEESRARKKAHAPVQKAPSRSNTEEQPPTEPNSKRSLPPPISPRQLNLGSAVLKDGPAISASRIQKSAQGSLTLPPLHSRIKGLRPSPLDLNKDISPSDRAITIGIALSPSTLSNYTKSPSPILPRSPIESRTIRDPVTGQEVATPRIVITPAKERFSPSEISHTTGYRPASSVYSRYTTGAPRSAQDGNTPPVPPLPLFVGAKSAKVYDSRVSATTVFEENIQPSTVSLEAPARSPDSSDNKRDIRQSRPLTAGLATPRRSKGWWNIITSPFSAKTPTFWRSPPLREDDAEPIMSDAASMGASDPHAGVIFTVRAPDDTELRSAPASGVDVPGKDELTRRIPKRSDTAPGAMDAESSVVNIYRIPSTGEAAAYYNPNRHFPSLVLQSRSPEKDDDLSGWSPSHSVFIPVREMRSPDEIGRSAFSPDTTMSLDEEPPARRLTSETAKDGGVQGTAPQDPKPKGVPVGSTMFSTPSEEELKSAGLSRAPPQRGFTQATMDSMMSPMSATPVVEDAHVATMMGPQSSRGEQREVEVEPAPAPTPSHYGLGFATLGAATISHREETREVKPEPPALPPPPQRPPHIRQDSHGLGISDGERELFPPPQMLSEKPRLGTDRFGQLTIHKGDSQGPTEPWYRRFFWFLAFAAAALVILLIVLMVIFIPQRHDDMSVQATWVNLTGFPALVTGVSTIIQPNKTESRDTCVEPSGMWSCAAPATGSNVAGLPDFRLEIRFRNGTLPSNETALANSKRSTSRFMKRDSNPWTSYLYTPSPSPPSEDDQIFLGRTTDNITAPYNGEQTPFYITLLDPTALAASQALHKRSDSPSNFSYPYPTPAASTSASETPASHKSANASTASPDSIPRPALQSNGKPVAQELYPLVTAQPLRLYNRGLESEHYGFYTYFSRTIYTANLTGPTSSNASVSFSSNVALENATAVCTFSQTRMRVQIWTRKSTIATLPPSSGNVDAVNSTANDMSPPGSFPYPVTISLDRHGGEAGEKGVFCYGLDAEGKVVDGEKVWVGEERGVGGSLVNAAEVPGGNGTSDGVEKRDDSDGAGIDGGSGGCGCTWQNWG</sequence>
<reference evidence="4 5" key="1">
    <citation type="journal article" date="2023" name="G3 (Bethesda)">
        <title>A chromosome-level genome assembly of Zasmidium syzygii isolated from banana leaves.</title>
        <authorList>
            <person name="van Westerhoven A.C."/>
            <person name="Mehrabi R."/>
            <person name="Talebi R."/>
            <person name="Steentjes M.B.F."/>
            <person name="Corcolon B."/>
            <person name="Chong P.A."/>
            <person name="Kema G.H.J."/>
            <person name="Seidl M.F."/>
        </authorList>
    </citation>
    <scope>NUCLEOTIDE SEQUENCE [LARGE SCALE GENOMIC DNA]</scope>
    <source>
        <strain evidence="4 5">P124</strain>
    </source>
</reference>
<feature type="region of interest" description="Disordered" evidence="2">
    <location>
        <begin position="1080"/>
        <end position="1111"/>
    </location>
</feature>
<dbReference type="PANTHER" id="PTHR13037:SF24">
    <property type="entry name" value="POLYCOMB PROTEIN PCL-RELATED"/>
    <property type="match status" value="1"/>
</dbReference>
<organism evidence="4 5">
    <name type="scientific">Zasmidium cellare</name>
    <name type="common">Wine cellar mold</name>
    <name type="synonym">Racodium cellare</name>
    <dbReference type="NCBI Taxonomy" id="395010"/>
    <lineage>
        <taxon>Eukaryota</taxon>
        <taxon>Fungi</taxon>
        <taxon>Dikarya</taxon>
        <taxon>Ascomycota</taxon>
        <taxon>Pezizomycotina</taxon>
        <taxon>Dothideomycetes</taxon>
        <taxon>Dothideomycetidae</taxon>
        <taxon>Mycosphaerellales</taxon>
        <taxon>Mycosphaerellaceae</taxon>
        <taxon>Zasmidium</taxon>
    </lineage>
</organism>
<evidence type="ECO:0008006" key="6">
    <source>
        <dbReference type="Google" id="ProtNLM"/>
    </source>
</evidence>
<feature type="transmembrane region" description="Helical" evidence="3">
    <location>
        <begin position="689"/>
        <end position="712"/>
    </location>
</feature>
<evidence type="ECO:0000256" key="1">
    <source>
        <dbReference type="ARBA" id="ARBA00022581"/>
    </source>
</evidence>
<keyword evidence="1" id="KW-0945">Host-virus interaction</keyword>
<feature type="region of interest" description="Disordered" evidence="2">
    <location>
        <begin position="469"/>
        <end position="542"/>
    </location>
</feature>
<evidence type="ECO:0000256" key="3">
    <source>
        <dbReference type="SAM" id="Phobius"/>
    </source>
</evidence>